<name>A0AAE4C8N9_9ACTN</name>
<gene>
    <name evidence="2" type="ORF">J2S41_002504</name>
</gene>
<organism evidence="2 3">
    <name type="scientific">Catenuloplanes atrovinosus</name>
    <dbReference type="NCBI Taxonomy" id="137266"/>
    <lineage>
        <taxon>Bacteria</taxon>
        <taxon>Bacillati</taxon>
        <taxon>Actinomycetota</taxon>
        <taxon>Actinomycetes</taxon>
        <taxon>Micromonosporales</taxon>
        <taxon>Micromonosporaceae</taxon>
        <taxon>Catenuloplanes</taxon>
    </lineage>
</organism>
<keyword evidence="3" id="KW-1185">Reference proteome</keyword>
<dbReference type="EMBL" id="JAVDYB010000001">
    <property type="protein sequence ID" value="MDR7275726.1"/>
    <property type="molecule type" value="Genomic_DNA"/>
</dbReference>
<sequence>MSDENQTKSTVDRGTDLDELRNGGPTRTPGMMTTTGGTAGPASVAAAHARRRAAERAGEAREADEPDPREAHGGSMAPGLVDDTGNLVADPPPGTAGRA</sequence>
<protein>
    <submittedName>
        <fullName evidence="2">Uncharacterized protein</fullName>
    </submittedName>
</protein>
<feature type="compositionally biased region" description="Basic and acidic residues" evidence="1">
    <location>
        <begin position="10"/>
        <end position="21"/>
    </location>
</feature>
<comment type="caution">
    <text evidence="2">The sequence shown here is derived from an EMBL/GenBank/DDBJ whole genome shotgun (WGS) entry which is preliminary data.</text>
</comment>
<dbReference type="AlphaFoldDB" id="A0AAE4C8N9"/>
<feature type="compositionally biased region" description="Low complexity" evidence="1">
    <location>
        <begin position="23"/>
        <end position="47"/>
    </location>
</feature>
<evidence type="ECO:0000313" key="2">
    <source>
        <dbReference type="EMBL" id="MDR7275726.1"/>
    </source>
</evidence>
<accession>A0AAE4C8N9</accession>
<dbReference type="RefSeq" id="WP_310367034.1">
    <property type="nucleotide sequence ID" value="NZ_JAVDYB010000001.1"/>
</dbReference>
<feature type="region of interest" description="Disordered" evidence="1">
    <location>
        <begin position="1"/>
        <end position="99"/>
    </location>
</feature>
<feature type="compositionally biased region" description="Pro residues" evidence="1">
    <location>
        <begin position="90"/>
        <end position="99"/>
    </location>
</feature>
<reference evidence="2" key="1">
    <citation type="submission" date="2023-07" db="EMBL/GenBank/DDBJ databases">
        <title>Sequencing the genomes of 1000 actinobacteria strains.</title>
        <authorList>
            <person name="Klenk H.-P."/>
        </authorList>
    </citation>
    <scope>NUCLEOTIDE SEQUENCE</scope>
    <source>
        <strain evidence="2">DSM 44707</strain>
    </source>
</reference>
<proteinExistence type="predicted"/>
<dbReference type="Proteomes" id="UP001183643">
    <property type="component" value="Unassembled WGS sequence"/>
</dbReference>
<evidence type="ECO:0000256" key="1">
    <source>
        <dbReference type="SAM" id="MobiDB-lite"/>
    </source>
</evidence>
<feature type="compositionally biased region" description="Basic and acidic residues" evidence="1">
    <location>
        <begin position="52"/>
        <end position="72"/>
    </location>
</feature>
<evidence type="ECO:0000313" key="3">
    <source>
        <dbReference type="Proteomes" id="UP001183643"/>
    </source>
</evidence>